<feature type="compositionally biased region" description="Gly residues" evidence="1">
    <location>
        <begin position="113"/>
        <end position="125"/>
    </location>
</feature>
<keyword evidence="2" id="KW-0812">Transmembrane</keyword>
<proteinExistence type="predicted"/>
<protein>
    <submittedName>
        <fullName evidence="3">Uncharacterized protein</fullName>
    </submittedName>
</protein>
<gene>
    <name evidence="3" type="ORF">SAMN06272739_2525</name>
</gene>
<accession>A0A286GZ02</accession>
<evidence type="ECO:0000256" key="2">
    <source>
        <dbReference type="SAM" id="Phobius"/>
    </source>
</evidence>
<name>A0A286GZ02_9ACTN</name>
<keyword evidence="4" id="KW-1185">Reference proteome</keyword>
<dbReference type="EMBL" id="OCNK01000003">
    <property type="protein sequence ID" value="SOE00304.1"/>
    <property type="molecule type" value="Genomic_DNA"/>
</dbReference>
<evidence type="ECO:0000313" key="3">
    <source>
        <dbReference type="EMBL" id="SOE00304.1"/>
    </source>
</evidence>
<sequence>MSRVHRHRAPGSATRGATRLATARTAVQRSRARIILVLGMACAALLVAAPLALFLSGGPASGGSSRDPEGVFTGDPNTGVGGGPGPSSPGVVTGSSQSPAPGDPPVDTAADGSSGGAAGGAGAAAGGEAAAAGAAAGGPAGSGVPAGSGSGGSAVQPGTAAGQPAGGGGWTAPAQQGQQPASQQPAQQQPTQQQPTQQQPTQQPAPQQPEPQPAPPPSTDANGVPCPCTVINGVLTSLSKLPGGLLGQ</sequence>
<feature type="compositionally biased region" description="Low complexity" evidence="1">
    <location>
        <begin position="171"/>
        <end position="205"/>
    </location>
</feature>
<dbReference type="AlphaFoldDB" id="A0A286GZ02"/>
<feature type="region of interest" description="Disordered" evidence="1">
    <location>
        <begin position="1"/>
        <end position="20"/>
    </location>
</feature>
<feature type="compositionally biased region" description="Low complexity" evidence="1">
    <location>
        <begin position="153"/>
        <end position="163"/>
    </location>
</feature>
<feature type="region of interest" description="Disordered" evidence="1">
    <location>
        <begin position="59"/>
        <end position="227"/>
    </location>
</feature>
<keyword evidence="2" id="KW-1133">Transmembrane helix</keyword>
<evidence type="ECO:0000256" key="1">
    <source>
        <dbReference type="SAM" id="MobiDB-lite"/>
    </source>
</evidence>
<evidence type="ECO:0000313" key="4">
    <source>
        <dbReference type="Proteomes" id="UP000219482"/>
    </source>
</evidence>
<feature type="transmembrane region" description="Helical" evidence="2">
    <location>
        <begin position="34"/>
        <end position="55"/>
    </location>
</feature>
<reference evidence="4" key="1">
    <citation type="submission" date="2017-09" db="EMBL/GenBank/DDBJ databases">
        <authorList>
            <person name="Varghese N."/>
            <person name="Submissions S."/>
        </authorList>
    </citation>
    <scope>NUCLEOTIDE SEQUENCE [LARGE SCALE GENOMIC DNA]</scope>
    <source>
        <strain evidence="4">DSM 44270</strain>
    </source>
</reference>
<dbReference type="Proteomes" id="UP000219482">
    <property type="component" value="Unassembled WGS sequence"/>
</dbReference>
<organism evidence="3 4">
    <name type="scientific">Blastococcus haudaquaticus</name>
    <dbReference type="NCBI Taxonomy" id="1938745"/>
    <lineage>
        <taxon>Bacteria</taxon>
        <taxon>Bacillati</taxon>
        <taxon>Actinomycetota</taxon>
        <taxon>Actinomycetes</taxon>
        <taxon>Geodermatophilales</taxon>
        <taxon>Geodermatophilaceae</taxon>
        <taxon>Blastococcus</taxon>
    </lineage>
</organism>
<feature type="compositionally biased region" description="Gly residues" evidence="1">
    <location>
        <begin position="135"/>
        <end position="152"/>
    </location>
</feature>
<feature type="compositionally biased region" description="Pro residues" evidence="1">
    <location>
        <begin position="206"/>
        <end position="218"/>
    </location>
</feature>
<dbReference type="RefSeq" id="WP_097184281.1">
    <property type="nucleotide sequence ID" value="NZ_OCNK01000003.1"/>
</dbReference>
<keyword evidence="2" id="KW-0472">Membrane</keyword>
<feature type="compositionally biased region" description="Low complexity" evidence="1">
    <location>
        <begin position="88"/>
        <end position="99"/>
    </location>
</feature>